<reference evidence="1" key="1">
    <citation type="submission" date="2022-11" db="EMBL/GenBank/DDBJ databases">
        <authorList>
            <person name="Petersen C."/>
        </authorList>
    </citation>
    <scope>NUCLEOTIDE SEQUENCE</scope>
    <source>
        <strain evidence="1">IBT 21917</strain>
    </source>
</reference>
<organism evidence="1 2">
    <name type="scientific">Penicillium capsulatum</name>
    <dbReference type="NCBI Taxonomy" id="69766"/>
    <lineage>
        <taxon>Eukaryota</taxon>
        <taxon>Fungi</taxon>
        <taxon>Dikarya</taxon>
        <taxon>Ascomycota</taxon>
        <taxon>Pezizomycotina</taxon>
        <taxon>Eurotiomycetes</taxon>
        <taxon>Eurotiomycetidae</taxon>
        <taxon>Eurotiales</taxon>
        <taxon>Aspergillaceae</taxon>
        <taxon>Penicillium</taxon>
    </lineage>
</organism>
<comment type="caution">
    <text evidence="1">The sequence shown here is derived from an EMBL/GenBank/DDBJ whole genome shotgun (WGS) entry which is preliminary data.</text>
</comment>
<sequence length="241" mass="26484">MVNRVSLHRYETGPCLNSRGSTSPRFCVVDVPPHRAGLVHLGKICGAPNFLKTNPGIGTPTGAAAPTPVSPSANRRWRVAPERISCVSSIHTLAMIGSARFSPDPSAAHDQHATLVLRRLFWLARHKLEIHVSIHPELHHEIVDRAVHIHQSLDAELLLHLQILSPRLFHLLERGRDHLAEGGKSGIGPHTAPRRKEELEWFENVITPGIVGRTLDIRGFCRGGLGDLHFGGFGGVAKVKW</sequence>
<evidence type="ECO:0000313" key="1">
    <source>
        <dbReference type="EMBL" id="KAJ5161408.1"/>
    </source>
</evidence>
<proteinExistence type="predicted"/>
<keyword evidence="2" id="KW-1185">Reference proteome</keyword>
<gene>
    <name evidence="1" type="ORF">N7492_006800</name>
</gene>
<dbReference type="EMBL" id="JAPQKO010000005">
    <property type="protein sequence ID" value="KAJ5161408.1"/>
    <property type="molecule type" value="Genomic_DNA"/>
</dbReference>
<evidence type="ECO:0000313" key="2">
    <source>
        <dbReference type="Proteomes" id="UP001146351"/>
    </source>
</evidence>
<dbReference type="Proteomes" id="UP001146351">
    <property type="component" value="Unassembled WGS sequence"/>
</dbReference>
<protein>
    <submittedName>
        <fullName evidence="1">Uncharacterized protein</fullName>
    </submittedName>
</protein>
<name>A0A9W9HYP4_9EURO</name>
<reference evidence="1" key="2">
    <citation type="journal article" date="2023" name="IMA Fungus">
        <title>Comparative genomic study of the Penicillium genus elucidates a diverse pangenome and 15 lateral gene transfer events.</title>
        <authorList>
            <person name="Petersen C."/>
            <person name="Sorensen T."/>
            <person name="Nielsen M.R."/>
            <person name="Sondergaard T.E."/>
            <person name="Sorensen J.L."/>
            <person name="Fitzpatrick D.A."/>
            <person name="Frisvad J.C."/>
            <person name="Nielsen K.L."/>
        </authorList>
    </citation>
    <scope>NUCLEOTIDE SEQUENCE</scope>
    <source>
        <strain evidence="1">IBT 21917</strain>
    </source>
</reference>
<accession>A0A9W9HYP4</accession>
<dbReference type="AlphaFoldDB" id="A0A9W9HYP4"/>